<evidence type="ECO:0000313" key="3">
    <source>
        <dbReference type="EMBL" id="KAF2202162.1"/>
    </source>
</evidence>
<keyword evidence="4" id="KW-1185">Reference proteome</keyword>
<evidence type="ECO:0000256" key="2">
    <source>
        <dbReference type="SAM" id="SignalP"/>
    </source>
</evidence>
<comment type="caution">
    <text evidence="3">The sequence shown here is derived from an EMBL/GenBank/DDBJ whole genome shotgun (WGS) entry which is preliminary data.</text>
</comment>
<feature type="chain" id="PRO_5040129712" description="EB domain-containing protein" evidence="2">
    <location>
        <begin position="25"/>
        <end position="260"/>
    </location>
</feature>
<protein>
    <recommendedName>
        <fullName evidence="5">EB domain-containing protein</fullName>
    </recommendedName>
</protein>
<reference evidence="3" key="1">
    <citation type="journal article" date="2020" name="Stud. Mycol.">
        <title>101 Dothideomycetes genomes: a test case for predicting lifestyles and emergence of pathogens.</title>
        <authorList>
            <person name="Haridas S."/>
            <person name="Albert R."/>
            <person name="Binder M."/>
            <person name="Bloem J."/>
            <person name="Labutti K."/>
            <person name="Salamov A."/>
            <person name="Andreopoulos B."/>
            <person name="Baker S."/>
            <person name="Barry K."/>
            <person name="Bills G."/>
            <person name="Bluhm B."/>
            <person name="Cannon C."/>
            <person name="Castanera R."/>
            <person name="Culley D."/>
            <person name="Daum C."/>
            <person name="Ezra D."/>
            <person name="Gonzalez J."/>
            <person name="Henrissat B."/>
            <person name="Kuo A."/>
            <person name="Liang C."/>
            <person name="Lipzen A."/>
            <person name="Lutzoni F."/>
            <person name="Magnuson J."/>
            <person name="Mondo S."/>
            <person name="Nolan M."/>
            <person name="Ohm R."/>
            <person name="Pangilinan J."/>
            <person name="Park H.-J."/>
            <person name="Ramirez L."/>
            <person name="Alfaro M."/>
            <person name="Sun H."/>
            <person name="Tritt A."/>
            <person name="Yoshinaga Y."/>
            <person name="Zwiers L.-H."/>
            <person name="Turgeon B."/>
            <person name="Goodwin S."/>
            <person name="Spatafora J."/>
            <person name="Crous P."/>
            <person name="Grigoriev I."/>
        </authorList>
    </citation>
    <scope>NUCLEOTIDE SEQUENCE</scope>
    <source>
        <strain evidence="3">ATCC 74209</strain>
    </source>
</reference>
<dbReference type="AlphaFoldDB" id="A0A9P4MTK3"/>
<dbReference type="EMBL" id="ML993947">
    <property type="protein sequence ID" value="KAF2202162.1"/>
    <property type="molecule type" value="Genomic_DNA"/>
</dbReference>
<keyword evidence="1" id="KW-0812">Transmembrane</keyword>
<dbReference type="Proteomes" id="UP000799536">
    <property type="component" value="Unassembled WGS sequence"/>
</dbReference>
<accession>A0A9P4MTK3</accession>
<sequence>MRNAFLFGHSLLFFLTFLSTTVTSDHLIDPRTIPTEDCTGTSCYYDDKLPDQICPVDVSQCTSNSSNCGMYHSDCYCKLKTGLRCAWPCRWWSWMKVEDWFFDQCPDSPAIDLEKAPSCASGCLDEKLVDYGCLTKNTNCFCIQGGLFGCQEKCRGHGRDQLKSWLVDTCNITPAQAEAGVFTGDFSTTMEGNSVREPIFTPRKKKKLRWYEIMAITLASFSGVVASFFWIWMKHGDWMKQSKFYTPIKKRINCDQKSLA</sequence>
<dbReference type="OrthoDB" id="3777625at2759"/>
<evidence type="ECO:0000313" key="4">
    <source>
        <dbReference type="Proteomes" id="UP000799536"/>
    </source>
</evidence>
<organism evidence="3 4">
    <name type="scientific">Delitschia confertaspora ATCC 74209</name>
    <dbReference type="NCBI Taxonomy" id="1513339"/>
    <lineage>
        <taxon>Eukaryota</taxon>
        <taxon>Fungi</taxon>
        <taxon>Dikarya</taxon>
        <taxon>Ascomycota</taxon>
        <taxon>Pezizomycotina</taxon>
        <taxon>Dothideomycetes</taxon>
        <taxon>Pleosporomycetidae</taxon>
        <taxon>Pleosporales</taxon>
        <taxon>Delitschiaceae</taxon>
        <taxon>Delitschia</taxon>
    </lineage>
</organism>
<keyword evidence="1" id="KW-1133">Transmembrane helix</keyword>
<keyword evidence="1" id="KW-0472">Membrane</keyword>
<gene>
    <name evidence="3" type="ORF">GQ43DRAFT_462606</name>
</gene>
<keyword evidence="2" id="KW-0732">Signal</keyword>
<feature type="signal peptide" evidence="2">
    <location>
        <begin position="1"/>
        <end position="24"/>
    </location>
</feature>
<feature type="transmembrane region" description="Helical" evidence="1">
    <location>
        <begin position="210"/>
        <end position="233"/>
    </location>
</feature>
<proteinExistence type="predicted"/>
<evidence type="ECO:0000256" key="1">
    <source>
        <dbReference type="SAM" id="Phobius"/>
    </source>
</evidence>
<evidence type="ECO:0008006" key="5">
    <source>
        <dbReference type="Google" id="ProtNLM"/>
    </source>
</evidence>
<name>A0A9P4MTK3_9PLEO</name>